<sequence>LFRAGILLTGWCIADQEKGICGRRCHLGLRCFGRLCYRYARVILLKELLYRYMSSSRLPVCWIDRDNREREASTWPQIPFWLELEMPFSSS</sequence>
<name>A0A0M3IQJ2_ASCLU</name>
<dbReference type="WBParaSite" id="ALUE_0002102001-mRNA-1">
    <property type="protein sequence ID" value="ALUE_0002102001-mRNA-1"/>
    <property type="gene ID" value="ALUE_0002102001"/>
</dbReference>
<evidence type="ECO:0000313" key="1">
    <source>
        <dbReference type="Proteomes" id="UP000036681"/>
    </source>
</evidence>
<dbReference type="Proteomes" id="UP000036681">
    <property type="component" value="Unplaced"/>
</dbReference>
<dbReference type="AlphaFoldDB" id="A0A0M3IQJ2"/>
<reference evidence="2" key="1">
    <citation type="submission" date="2017-02" db="UniProtKB">
        <authorList>
            <consortium name="WormBaseParasite"/>
        </authorList>
    </citation>
    <scope>IDENTIFICATION</scope>
</reference>
<organism evidence="1 2">
    <name type="scientific">Ascaris lumbricoides</name>
    <name type="common">Giant roundworm</name>
    <dbReference type="NCBI Taxonomy" id="6252"/>
    <lineage>
        <taxon>Eukaryota</taxon>
        <taxon>Metazoa</taxon>
        <taxon>Ecdysozoa</taxon>
        <taxon>Nematoda</taxon>
        <taxon>Chromadorea</taxon>
        <taxon>Rhabditida</taxon>
        <taxon>Spirurina</taxon>
        <taxon>Ascaridomorpha</taxon>
        <taxon>Ascaridoidea</taxon>
        <taxon>Ascarididae</taxon>
        <taxon>Ascaris</taxon>
    </lineage>
</organism>
<keyword evidence="1" id="KW-1185">Reference proteome</keyword>
<evidence type="ECO:0000313" key="2">
    <source>
        <dbReference type="WBParaSite" id="ALUE_0002102001-mRNA-1"/>
    </source>
</evidence>
<proteinExistence type="predicted"/>
<protein>
    <submittedName>
        <fullName evidence="2">Secreted protein</fullName>
    </submittedName>
</protein>
<accession>A0A0M3IQJ2</accession>